<dbReference type="InterPro" id="IPR029044">
    <property type="entry name" value="Nucleotide-diphossugar_trans"/>
</dbReference>
<evidence type="ECO:0000313" key="3">
    <source>
        <dbReference type="Proteomes" id="UP000095788"/>
    </source>
</evidence>
<feature type="domain" description="Glycosyltransferase 2-like" evidence="1">
    <location>
        <begin position="21"/>
        <end position="182"/>
    </location>
</feature>
<dbReference type="PANTHER" id="PTHR43685:SF2">
    <property type="entry name" value="GLYCOSYLTRANSFERASE 2-LIKE DOMAIN-CONTAINING PROTEIN"/>
    <property type="match status" value="1"/>
</dbReference>
<dbReference type="InterPro" id="IPR001173">
    <property type="entry name" value="Glyco_trans_2-like"/>
</dbReference>
<dbReference type="Proteomes" id="UP000095788">
    <property type="component" value="Unassembled WGS sequence"/>
</dbReference>
<dbReference type="Gene3D" id="3.90.550.10">
    <property type="entry name" value="Spore Coat Polysaccharide Biosynthesis Protein SpsA, Chain A"/>
    <property type="match status" value="1"/>
</dbReference>
<dbReference type="SUPFAM" id="SSF53448">
    <property type="entry name" value="Nucleotide-diphospho-sugar transferases"/>
    <property type="match status" value="1"/>
</dbReference>
<dbReference type="EMBL" id="CZBF01000002">
    <property type="protein sequence ID" value="CUP60082.1"/>
    <property type="molecule type" value="Genomic_DNA"/>
</dbReference>
<gene>
    <name evidence="2" type="ORF">ERS852554_01165</name>
</gene>
<sequence>MDAFDVVIPTSKNVEETHFSICYTLRSILAQSVQPQNIYVVENVPNTGVKEQVNHYFGDLVKVIDGLRKPVNIAYARNLGVQRTKSDIIIFMDDDVVIGRNDFFQKVIDIMKFNDFCCGAKRFWTTTEWHKYLSLDFQMNHNLQILKNKSFLPQSIERSTGNRNCSEFTYIGNFGAIRKDVFNLLGGFDENYEGWLYQDTDLIMRLCVNSYRYEILAYTDIFCFHLGHPADKQLYRKINKEKYLKKQEQLKIKFNNSNFFGRFDTETVDVVTYLK</sequence>
<organism evidence="2 3">
    <name type="scientific">Bacteroides uniformis</name>
    <dbReference type="NCBI Taxonomy" id="820"/>
    <lineage>
        <taxon>Bacteria</taxon>
        <taxon>Pseudomonadati</taxon>
        <taxon>Bacteroidota</taxon>
        <taxon>Bacteroidia</taxon>
        <taxon>Bacteroidales</taxon>
        <taxon>Bacteroidaceae</taxon>
        <taxon>Bacteroides</taxon>
    </lineage>
</organism>
<name>A0A174PGE1_BACUN</name>
<reference evidence="2 3" key="1">
    <citation type="submission" date="2015-09" db="EMBL/GenBank/DDBJ databases">
        <authorList>
            <consortium name="Pathogen Informatics"/>
        </authorList>
    </citation>
    <scope>NUCLEOTIDE SEQUENCE [LARGE SCALE GENOMIC DNA]</scope>
    <source>
        <strain evidence="2 3">2789STDY5834942</strain>
    </source>
</reference>
<keyword evidence="2" id="KW-0808">Transferase</keyword>
<accession>A0A174PGE1</accession>
<evidence type="ECO:0000313" key="2">
    <source>
        <dbReference type="EMBL" id="CUP60082.1"/>
    </source>
</evidence>
<dbReference type="Pfam" id="PF00535">
    <property type="entry name" value="Glycos_transf_2"/>
    <property type="match status" value="1"/>
</dbReference>
<dbReference type="InterPro" id="IPR050834">
    <property type="entry name" value="Glycosyltransf_2"/>
</dbReference>
<dbReference type="PANTHER" id="PTHR43685">
    <property type="entry name" value="GLYCOSYLTRANSFERASE"/>
    <property type="match status" value="1"/>
</dbReference>
<dbReference type="RefSeq" id="WP_057279582.1">
    <property type="nucleotide sequence ID" value="NZ_CZBF01000002.1"/>
</dbReference>
<proteinExistence type="predicted"/>
<dbReference type="GO" id="GO:0016740">
    <property type="term" value="F:transferase activity"/>
    <property type="evidence" value="ECO:0007669"/>
    <property type="project" value="UniProtKB-KW"/>
</dbReference>
<evidence type="ECO:0000259" key="1">
    <source>
        <dbReference type="Pfam" id="PF00535"/>
    </source>
</evidence>
<protein>
    <submittedName>
        <fullName evidence="2">Mycofactocin system glycosyltransferase</fullName>
    </submittedName>
</protein>
<dbReference type="AlphaFoldDB" id="A0A174PGE1"/>